<dbReference type="Pfam" id="PF00732">
    <property type="entry name" value="GMC_oxred_N"/>
    <property type="match status" value="1"/>
</dbReference>
<evidence type="ECO:0000313" key="9">
    <source>
        <dbReference type="EMBL" id="RKM90715.1"/>
    </source>
</evidence>
<evidence type="ECO:0000256" key="4">
    <source>
        <dbReference type="ARBA" id="ARBA00022827"/>
    </source>
</evidence>
<evidence type="ECO:0000256" key="2">
    <source>
        <dbReference type="ARBA" id="ARBA00010790"/>
    </source>
</evidence>
<comment type="similarity">
    <text evidence="2 6">Belongs to the GMC oxidoreductase family.</text>
</comment>
<accession>A0A3R7HZG8</accession>
<dbReference type="PANTHER" id="PTHR47470">
    <property type="entry name" value="CHOLESTEROL OXIDASE"/>
    <property type="match status" value="1"/>
</dbReference>
<comment type="caution">
    <text evidence="9">The sequence shown here is derived from an EMBL/GenBank/DDBJ whole genome shotgun (WGS) entry which is preliminary data.</text>
</comment>
<evidence type="ECO:0000256" key="1">
    <source>
        <dbReference type="ARBA" id="ARBA00001974"/>
    </source>
</evidence>
<keyword evidence="4 6" id="KW-0274">FAD</keyword>
<evidence type="ECO:0000256" key="7">
    <source>
        <dbReference type="SAM" id="MobiDB-lite"/>
    </source>
</evidence>
<gene>
    <name evidence="9" type="ORF">SFRA_031615</name>
</gene>
<keyword evidence="5" id="KW-0560">Oxidoreductase</keyword>
<dbReference type="Gene3D" id="3.50.50.60">
    <property type="entry name" value="FAD/NAD(P)-binding domain"/>
    <property type="match status" value="1"/>
</dbReference>
<dbReference type="SUPFAM" id="SSF51905">
    <property type="entry name" value="FAD/NAD(P)-binding domain"/>
    <property type="match status" value="1"/>
</dbReference>
<feature type="compositionally biased region" description="Polar residues" evidence="7">
    <location>
        <begin position="9"/>
        <end position="22"/>
    </location>
</feature>
<feature type="domain" description="Glucose-methanol-choline oxidoreductase N-terminal" evidence="8">
    <location>
        <begin position="164"/>
        <end position="187"/>
    </location>
</feature>
<dbReference type="SUPFAM" id="SSF54373">
    <property type="entry name" value="FAD-linked reductases, C-terminal domain"/>
    <property type="match status" value="1"/>
</dbReference>
<dbReference type="InterPro" id="IPR052542">
    <property type="entry name" value="Cholesterol_Oxidase"/>
</dbReference>
<dbReference type="EMBL" id="JNAD02000023">
    <property type="protein sequence ID" value="RKM90715.1"/>
    <property type="molecule type" value="Genomic_DNA"/>
</dbReference>
<organism evidence="9 10">
    <name type="scientific">Streptomyces xinghaiensis</name>
    <dbReference type="NCBI Taxonomy" id="1038928"/>
    <lineage>
        <taxon>Bacteria</taxon>
        <taxon>Bacillati</taxon>
        <taxon>Actinomycetota</taxon>
        <taxon>Actinomycetes</taxon>
        <taxon>Kitasatosporales</taxon>
        <taxon>Streptomycetaceae</taxon>
        <taxon>Streptomyces</taxon>
    </lineage>
</organism>
<evidence type="ECO:0000256" key="3">
    <source>
        <dbReference type="ARBA" id="ARBA00022630"/>
    </source>
</evidence>
<dbReference type="AlphaFoldDB" id="A0A3R7HZG8"/>
<feature type="region of interest" description="Disordered" evidence="7">
    <location>
        <begin position="1"/>
        <end position="25"/>
    </location>
</feature>
<proteinExistence type="inferred from homology"/>
<sequence length="567" mass="60519">MVLAGRSRPVSSTPPASLTPSRSGARLTRRHFIGATALQAAAAAGLTSISAPASAADRSAASGDSFPAVVVGSGYGASVAALRLGEAGVNTLVLEMGRLWDEAAADGRIFCDMINPDRRSMWFKDRTEAPLDSLLWLDIVNRDIERYPGVLDRVHFGEMSVYVGRGVGGGSLVNGGMAVTPARGHFEKVLPGVDSGEMYGTYFPRARAMLGVNSIDTDYFGDSDYYRFARLARDQAHNAGLSTVYVPNVYDFGYMEREERGDAAKSALAGEVIYGNNHGKRSLDKSYLAAALGTGKVTLRTMRQVERIEQGADGGYTLTVKEIDENGSVVARTEVSCTHLFLGAGSLGTTELLLRARDTGALPGLSPDLGTGWGPNGNIMAGRANHPWNPTGSKQSSIPVLAIDDWNHPAHPVFAEIAPLPAGIETGISLYLAITDNPERGSFSLDPATGELRLDWRREQNAPAVTAAKSLLDRVNRANRTEYRYDLFGDDRAFADDFCYHPLGGCPLGVATDGYGRLRGHRNLYAVDSSLIPGSIGVNPFVTITALAERNVARVLAEDVVPGLRGA</sequence>
<comment type="cofactor">
    <cofactor evidence="1">
        <name>FAD</name>
        <dbReference type="ChEBI" id="CHEBI:57692"/>
    </cofactor>
</comment>
<dbReference type="InterPro" id="IPR006311">
    <property type="entry name" value="TAT_signal"/>
</dbReference>
<dbReference type="PROSITE" id="PS51318">
    <property type="entry name" value="TAT"/>
    <property type="match status" value="1"/>
</dbReference>
<dbReference type="InterPro" id="IPR000172">
    <property type="entry name" value="GMC_OxRdtase_N"/>
</dbReference>
<dbReference type="Proteomes" id="UP000028058">
    <property type="component" value="Unassembled WGS sequence"/>
</dbReference>
<evidence type="ECO:0000313" key="10">
    <source>
        <dbReference type="Proteomes" id="UP000028058"/>
    </source>
</evidence>
<dbReference type="PANTHER" id="PTHR47470:SF1">
    <property type="entry name" value="FAD-DEPENDENT OXIDOREDUCTASE 2 FAD BINDING DOMAIN-CONTAINING PROTEIN"/>
    <property type="match status" value="1"/>
</dbReference>
<dbReference type="InterPro" id="IPR036188">
    <property type="entry name" value="FAD/NAD-bd_sf"/>
</dbReference>
<dbReference type="GO" id="GO:0050660">
    <property type="term" value="F:flavin adenine dinucleotide binding"/>
    <property type="evidence" value="ECO:0007669"/>
    <property type="project" value="InterPro"/>
</dbReference>
<evidence type="ECO:0000259" key="8">
    <source>
        <dbReference type="PROSITE" id="PS00623"/>
    </source>
</evidence>
<dbReference type="GO" id="GO:0016614">
    <property type="term" value="F:oxidoreductase activity, acting on CH-OH group of donors"/>
    <property type="evidence" value="ECO:0007669"/>
    <property type="project" value="InterPro"/>
</dbReference>
<dbReference type="Pfam" id="PF22500">
    <property type="entry name" value="GMC_oxred_C_1st"/>
    <property type="match status" value="1"/>
</dbReference>
<evidence type="ECO:0000256" key="6">
    <source>
        <dbReference type="RuleBase" id="RU003968"/>
    </source>
</evidence>
<dbReference type="OrthoDB" id="3587784at2"/>
<keyword evidence="10" id="KW-1185">Reference proteome</keyword>
<name>A0A3R7HZG8_9ACTN</name>
<keyword evidence="3 6" id="KW-0285">Flavoprotein</keyword>
<protein>
    <submittedName>
        <fullName evidence="9">GMC family oxidoreductase</fullName>
    </submittedName>
</protein>
<reference evidence="9 10" key="1">
    <citation type="journal article" date="2014" name="Genome Announc.">
        <title>Draft Genome Sequence of Streptomyces fradiae ATCC 19609, a Strain Highly Sensitive to Antibiotics.</title>
        <authorList>
            <person name="Bekker O.B."/>
            <person name="Klimina K.M."/>
            <person name="Vatlin A.A."/>
            <person name="Zakharevich N.V."/>
            <person name="Kasianov A.S."/>
            <person name="Danilenko V.N."/>
        </authorList>
    </citation>
    <scope>NUCLEOTIDE SEQUENCE [LARGE SCALE GENOMIC DNA]</scope>
    <source>
        <strain evidence="9 10">ATCC 19609</strain>
    </source>
</reference>
<dbReference type="PROSITE" id="PS00623">
    <property type="entry name" value="GMC_OXRED_1"/>
    <property type="match status" value="1"/>
</dbReference>
<evidence type="ECO:0000256" key="5">
    <source>
        <dbReference type="ARBA" id="ARBA00023002"/>
    </source>
</evidence>
<dbReference type="Gene3D" id="3.30.410.10">
    <property type="entry name" value="Cholesterol Oxidase, domain 2"/>
    <property type="match status" value="1"/>
</dbReference>